<evidence type="ECO:0000313" key="6">
    <source>
        <dbReference type="Proteomes" id="UP000295172"/>
    </source>
</evidence>
<dbReference type="GO" id="GO:0016787">
    <property type="term" value="F:hydrolase activity"/>
    <property type="evidence" value="ECO:0007669"/>
    <property type="project" value="UniProtKB-KW"/>
</dbReference>
<organism evidence="5 6">
    <name type="scientific">Kribbella turkmenica</name>
    <dbReference type="NCBI Taxonomy" id="2530375"/>
    <lineage>
        <taxon>Bacteria</taxon>
        <taxon>Bacillati</taxon>
        <taxon>Actinomycetota</taxon>
        <taxon>Actinomycetes</taxon>
        <taxon>Propionibacteriales</taxon>
        <taxon>Kribbellaceae</taxon>
        <taxon>Kribbella</taxon>
    </lineage>
</organism>
<keyword evidence="6" id="KW-1185">Reference proteome</keyword>
<dbReference type="PROSITE" id="PS51192">
    <property type="entry name" value="HELICASE_ATP_BIND_1"/>
    <property type="match status" value="1"/>
</dbReference>
<evidence type="ECO:0000313" key="5">
    <source>
        <dbReference type="EMBL" id="TDD22200.1"/>
    </source>
</evidence>
<evidence type="ECO:0000256" key="1">
    <source>
        <dbReference type="ARBA" id="ARBA00022801"/>
    </source>
</evidence>
<dbReference type="InterPro" id="IPR000330">
    <property type="entry name" value="SNF2_N"/>
</dbReference>
<feature type="domain" description="Helicase C-terminal" evidence="4">
    <location>
        <begin position="540"/>
        <end position="699"/>
    </location>
</feature>
<accession>A0A4R4WWU9</accession>
<dbReference type="SUPFAM" id="SSF52540">
    <property type="entry name" value="P-loop containing nucleoside triphosphate hydrolases"/>
    <property type="match status" value="2"/>
</dbReference>
<sequence>MAQRGRRRSDAPRTAAPRRRRRPRDVEVEGLMPVLARAVREVEGAVERSAVRPSVRTKFQVIALLVREERARVNSDQSYTDTQRAEQLRRLDGIATILAKTAALEPSLLALLAEDAVVSEAAAALKRQMLTAAGVEVAEEEPPAEEPSTPAAPAARQVVPQSVIQRQLANPFLAPDFSAAAPAKVQPRRLAGWELISPLLKSFEYATASATKSLPRPTSFRTAASLDLMPHQAQLIAAAAAGHRTFLLADEPGLGKTAQALLAAQAADAYPLLAVVPNVVKTNWAREAGLWTPRKKATVIHGDGATIDGFADIVVVNYEVLDRHVGWLGALGFRGMVVDEAHFIKNKKSQRSRNVLRLAERIRGRTPRPLLMALTGTPLINDIEDFTAIWEFLGWIDETGPRAELMQSLEETGLTPADPGFYAAARARVIDLGIVRRRKVDVAADIPARRIADLPVELDDAVGRSIRDAERELTNRLVARYRSALATRTSGEVVDGIDHELVRRVAGWERADPDTAKSGENVFSLVRRIGRAKAGLAADYAAQLAHNVGKVVFFARHIEVMDAAENLFTERGIAFSSIRGDQTPKSRQKNIDAFVNDPEVSIAVCSLLTAGVGLNLQVASNVVLAELSWTNAEQTQAIDRVHRIGQEEPVTAWRIIAAQTVDTRIADLIDAKAGLAAKALDGSDDEIAASADLQLEALVALLTNALETTG</sequence>
<keyword evidence="5" id="KW-0067">ATP-binding</keyword>
<dbReference type="InterPro" id="IPR027417">
    <property type="entry name" value="P-loop_NTPase"/>
</dbReference>
<dbReference type="GO" id="GO:0031297">
    <property type="term" value="P:replication fork processing"/>
    <property type="evidence" value="ECO:0007669"/>
    <property type="project" value="TreeGrafter"/>
</dbReference>
<dbReference type="SMART" id="SM00487">
    <property type="entry name" value="DEXDc"/>
    <property type="match status" value="1"/>
</dbReference>
<name>A0A4R4WWU9_9ACTN</name>
<reference evidence="5 6" key="1">
    <citation type="submission" date="2019-02" db="EMBL/GenBank/DDBJ databases">
        <title>Draft genome sequences of novel Actinobacteria.</title>
        <authorList>
            <person name="Sahin N."/>
            <person name="Ay H."/>
            <person name="Saygin H."/>
        </authorList>
    </citation>
    <scope>NUCLEOTIDE SEQUENCE [LARGE SCALE GENOMIC DNA]</scope>
    <source>
        <strain evidence="5 6">16K104</strain>
    </source>
</reference>
<dbReference type="PANTHER" id="PTHR45766">
    <property type="entry name" value="DNA ANNEALING HELICASE AND ENDONUCLEASE ZRANB3 FAMILY MEMBER"/>
    <property type="match status" value="1"/>
</dbReference>
<dbReference type="PROSITE" id="PS51194">
    <property type="entry name" value="HELICASE_CTER"/>
    <property type="match status" value="1"/>
</dbReference>
<dbReference type="RefSeq" id="WP_132322279.1">
    <property type="nucleotide sequence ID" value="NZ_SMKR01000084.1"/>
</dbReference>
<keyword evidence="5" id="KW-0347">Helicase</keyword>
<dbReference type="EMBL" id="SMKR01000084">
    <property type="protein sequence ID" value="TDD22200.1"/>
    <property type="molecule type" value="Genomic_DNA"/>
</dbReference>
<dbReference type="InterPro" id="IPR014001">
    <property type="entry name" value="Helicase_ATP-bd"/>
</dbReference>
<dbReference type="PANTHER" id="PTHR45766:SF6">
    <property type="entry name" value="SWI_SNF-RELATED MATRIX-ASSOCIATED ACTIN-DEPENDENT REGULATOR OF CHROMATIN SUBFAMILY A-LIKE PROTEIN 1"/>
    <property type="match status" value="1"/>
</dbReference>
<dbReference type="SMART" id="SM00490">
    <property type="entry name" value="HELICc"/>
    <property type="match status" value="1"/>
</dbReference>
<dbReference type="CDD" id="cd17919">
    <property type="entry name" value="DEXHc_Snf"/>
    <property type="match status" value="1"/>
</dbReference>
<proteinExistence type="predicted"/>
<evidence type="ECO:0000259" key="3">
    <source>
        <dbReference type="PROSITE" id="PS51192"/>
    </source>
</evidence>
<keyword evidence="1" id="KW-0378">Hydrolase</keyword>
<dbReference type="GO" id="GO:0006281">
    <property type="term" value="P:DNA repair"/>
    <property type="evidence" value="ECO:0007669"/>
    <property type="project" value="TreeGrafter"/>
</dbReference>
<dbReference type="InterPro" id="IPR038718">
    <property type="entry name" value="SNF2-like_sf"/>
</dbReference>
<evidence type="ECO:0000256" key="2">
    <source>
        <dbReference type="SAM" id="MobiDB-lite"/>
    </source>
</evidence>
<feature type="region of interest" description="Disordered" evidence="2">
    <location>
        <begin position="1"/>
        <end position="24"/>
    </location>
</feature>
<dbReference type="Pfam" id="PF00176">
    <property type="entry name" value="SNF2-rel_dom"/>
    <property type="match status" value="1"/>
</dbReference>
<dbReference type="Proteomes" id="UP000295172">
    <property type="component" value="Unassembled WGS sequence"/>
</dbReference>
<keyword evidence="5" id="KW-0547">Nucleotide-binding</keyword>
<dbReference type="Pfam" id="PF00271">
    <property type="entry name" value="Helicase_C"/>
    <property type="match status" value="1"/>
</dbReference>
<evidence type="ECO:0000259" key="4">
    <source>
        <dbReference type="PROSITE" id="PS51194"/>
    </source>
</evidence>
<dbReference type="CDD" id="cd18793">
    <property type="entry name" value="SF2_C_SNF"/>
    <property type="match status" value="1"/>
</dbReference>
<dbReference type="InterPro" id="IPR001650">
    <property type="entry name" value="Helicase_C-like"/>
</dbReference>
<dbReference type="InterPro" id="IPR049730">
    <property type="entry name" value="SNF2/RAD54-like_C"/>
</dbReference>
<dbReference type="GO" id="GO:0005524">
    <property type="term" value="F:ATP binding"/>
    <property type="evidence" value="ECO:0007669"/>
    <property type="project" value="InterPro"/>
</dbReference>
<feature type="domain" description="Helicase ATP-binding" evidence="3">
    <location>
        <begin position="237"/>
        <end position="396"/>
    </location>
</feature>
<dbReference type="Gene3D" id="3.40.50.10810">
    <property type="entry name" value="Tandem AAA-ATPase domain"/>
    <property type="match status" value="1"/>
</dbReference>
<dbReference type="AlphaFoldDB" id="A0A4R4WWU9"/>
<dbReference type="Gene3D" id="3.40.50.300">
    <property type="entry name" value="P-loop containing nucleotide triphosphate hydrolases"/>
    <property type="match status" value="1"/>
</dbReference>
<gene>
    <name evidence="5" type="ORF">E1218_19810</name>
</gene>
<dbReference type="GO" id="GO:0004386">
    <property type="term" value="F:helicase activity"/>
    <property type="evidence" value="ECO:0007669"/>
    <property type="project" value="UniProtKB-KW"/>
</dbReference>
<dbReference type="OrthoDB" id="9760715at2"/>
<protein>
    <submittedName>
        <fullName evidence="5">DEAD/DEAH box helicase</fullName>
    </submittedName>
</protein>
<comment type="caution">
    <text evidence="5">The sequence shown here is derived from an EMBL/GenBank/DDBJ whole genome shotgun (WGS) entry which is preliminary data.</text>
</comment>